<accession>A0A193AUB4</accession>
<keyword evidence="1" id="KW-0812">Transmembrane</keyword>
<evidence type="ECO:0000313" key="3">
    <source>
        <dbReference type="Proteomes" id="UP000110027"/>
    </source>
</evidence>
<evidence type="ECO:0000313" key="2">
    <source>
        <dbReference type="EMBL" id="ANN02853.1"/>
    </source>
</evidence>
<dbReference type="EMBL" id="KX058433">
    <property type="protein sequence ID" value="ANN02853.1"/>
    <property type="molecule type" value="Genomic_DNA"/>
</dbReference>
<reference evidence="3" key="1">
    <citation type="submission" date="2016-04" db="EMBL/GenBank/DDBJ databases">
        <title>Distinct Viral Lineages from Fish and Amphibians Reveal the Complex Evolutionary History of Hepadnaviruses.</title>
        <authorList>
            <person name="Dill J.A."/>
            <person name="Camus A.C."/>
            <person name="Leary J.H."/>
            <person name="Di Giallonardo F."/>
            <person name="Holmes E.C."/>
            <person name="Ng T.F.F."/>
        </authorList>
    </citation>
    <scope>NUCLEOTIDE SEQUENCE [LARGE SCALE GENOMIC DNA]</scope>
</reference>
<dbReference type="KEGG" id="vg:37627716"/>
<sequence>MRHVFSFFGAVELCSPTNLSLRIFHDLLGVAHAFAGRRWLCHLQILFWSLAQTRNSSTFYQQTFSLKYKKLWIFWKHSMGTKLTRLCIILLIILLCVSCLIATKE</sequence>
<protein>
    <submittedName>
        <fullName evidence="2">ORFY</fullName>
    </submittedName>
</protein>
<keyword evidence="1" id="KW-0472">Membrane</keyword>
<feature type="transmembrane region" description="Helical" evidence="1">
    <location>
        <begin position="83"/>
        <end position="103"/>
    </location>
</feature>
<keyword evidence="3" id="KW-1185">Reference proteome</keyword>
<name>A0A193AUB4_9HEPA</name>
<dbReference type="Proteomes" id="UP000110027">
    <property type="component" value="Segment"/>
</dbReference>
<dbReference type="RefSeq" id="YP_009259538.1">
    <property type="nucleotide sequence ID" value="NC_030445.1"/>
</dbReference>
<dbReference type="GeneID" id="37627716"/>
<evidence type="ECO:0000256" key="1">
    <source>
        <dbReference type="SAM" id="Phobius"/>
    </source>
</evidence>
<proteinExistence type="predicted"/>
<keyword evidence="1" id="KW-1133">Transmembrane helix</keyword>
<organism evidence="2 3">
    <name type="scientific">Bluegill hepatitis B virus</name>
    <dbReference type="NCBI Taxonomy" id="2169918"/>
    <lineage>
        <taxon>Viruses</taxon>
        <taxon>Riboviria</taxon>
        <taxon>Pararnavirae</taxon>
        <taxon>Artverviricota</taxon>
        <taxon>Revtraviricetes</taxon>
        <taxon>Blubervirales</taxon>
        <taxon>Hepadnaviridae</taxon>
        <taxon>Metahepadnavirus</taxon>
        <taxon>Metahepadnavirus lepomi</taxon>
    </lineage>
</organism>